<feature type="region of interest" description="Disordered" evidence="1">
    <location>
        <begin position="327"/>
        <end position="346"/>
    </location>
</feature>
<organism evidence="2 3">
    <name type="scientific">Hypholoma sublateritium (strain FD-334 SS-4)</name>
    <dbReference type="NCBI Taxonomy" id="945553"/>
    <lineage>
        <taxon>Eukaryota</taxon>
        <taxon>Fungi</taxon>
        <taxon>Dikarya</taxon>
        <taxon>Basidiomycota</taxon>
        <taxon>Agaricomycotina</taxon>
        <taxon>Agaricomycetes</taxon>
        <taxon>Agaricomycetidae</taxon>
        <taxon>Agaricales</taxon>
        <taxon>Agaricineae</taxon>
        <taxon>Strophariaceae</taxon>
        <taxon>Hypholoma</taxon>
    </lineage>
</organism>
<proteinExistence type="predicted"/>
<feature type="region of interest" description="Disordered" evidence="1">
    <location>
        <begin position="1"/>
        <end position="26"/>
    </location>
</feature>
<feature type="compositionally biased region" description="Basic and acidic residues" evidence="1">
    <location>
        <begin position="424"/>
        <end position="441"/>
    </location>
</feature>
<feature type="compositionally biased region" description="Low complexity" evidence="1">
    <location>
        <begin position="476"/>
        <end position="487"/>
    </location>
</feature>
<gene>
    <name evidence="2" type="ORF">HYPSUDRAFT_34709</name>
</gene>
<feature type="compositionally biased region" description="Basic and acidic residues" evidence="1">
    <location>
        <begin position="1"/>
        <end position="11"/>
    </location>
</feature>
<feature type="region of interest" description="Disordered" evidence="1">
    <location>
        <begin position="290"/>
        <end position="316"/>
    </location>
</feature>
<feature type="compositionally biased region" description="Pro residues" evidence="1">
    <location>
        <begin position="490"/>
        <end position="505"/>
    </location>
</feature>
<evidence type="ECO:0000256" key="1">
    <source>
        <dbReference type="SAM" id="MobiDB-lite"/>
    </source>
</evidence>
<feature type="region of interest" description="Disordered" evidence="1">
    <location>
        <begin position="600"/>
        <end position="646"/>
    </location>
</feature>
<dbReference type="OrthoDB" id="3270497at2759"/>
<protein>
    <submittedName>
        <fullName evidence="2">Uncharacterized protein</fullName>
    </submittedName>
</protein>
<feature type="compositionally biased region" description="Basic and acidic residues" evidence="1">
    <location>
        <begin position="633"/>
        <end position="646"/>
    </location>
</feature>
<feature type="region of interest" description="Disordered" evidence="1">
    <location>
        <begin position="375"/>
        <end position="588"/>
    </location>
</feature>
<name>A0A0D2MUD2_HYPSF</name>
<feature type="compositionally biased region" description="Polar residues" evidence="1">
    <location>
        <begin position="14"/>
        <end position="26"/>
    </location>
</feature>
<feature type="compositionally biased region" description="Polar residues" evidence="1">
    <location>
        <begin position="406"/>
        <end position="423"/>
    </location>
</feature>
<dbReference type="EMBL" id="KN817523">
    <property type="protein sequence ID" value="KJA27603.1"/>
    <property type="molecule type" value="Genomic_DNA"/>
</dbReference>
<reference evidence="3" key="1">
    <citation type="submission" date="2014-04" db="EMBL/GenBank/DDBJ databases">
        <title>Evolutionary Origins and Diversification of the Mycorrhizal Mutualists.</title>
        <authorList>
            <consortium name="DOE Joint Genome Institute"/>
            <consortium name="Mycorrhizal Genomics Consortium"/>
            <person name="Kohler A."/>
            <person name="Kuo A."/>
            <person name="Nagy L.G."/>
            <person name="Floudas D."/>
            <person name="Copeland A."/>
            <person name="Barry K.W."/>
            <person name="Cichocki N."/>
            <person name="Veneault-Fourrey C."/>
            <person name="LaButti K."/>
            <person name="Lindquist E.A."/>
            <person name="Lipzen A."/>
            <person name="Lundell T."/>
            <person name="Morin E."/>
            <person name="Murat C."/>
            <person name="Riley R."/>
            <person name="Ohm R."/>
            <person name="Sun H."/>
            <person name="Tunlid A."/>
            <person name="Henrissat B."/>
            <person name="Grigoriev I.V."/>
            <person name="Hibbett D.S."/>
            <person name="Martin F."/>
        </authorList>
    </citation>
    <scope>NUCLEOTIDE SEQUENCE [LARGE SCALE GENOMIC DNA]</scope>
    <source>
        <strain evidence="3">FD-334 SS-4</strain>
    </source>
</reference>
<dbReference type="OMA" id="APDYDTH"/>
<accession>A0A0D2MUD2</accession>
<dbReference type="STRING" id="945553.A0A0D2MUD2"/>
<evidence type="ECO:0000313" key="2">
    <source>
        <dbReference type="EMBL" id="KJA27603.1"/>
    </source>
</evidence>
<evidence type="ECO:0000313" key="3">
    <source>
        <dbReference type="Proteomes" id="UP000054270"/>
    </source>
</evidence>
<sequence length="646" mass="70727">MKSLLRDRSRAAAETTSPTAPHFPFSTTRMSILPSVRIPLLRRSENTEAPHNSKQPLLTMRLSSYSFLDSSIVEMGSQRPLYTIDTSNTSSTITRNDRKRGAIKTAHITWPRVLPTKPSGKDTTDGVLVQMRDSRWDPGDSFLKPAASLNGSRKFKIPNYSQSMKWERYGDVYWCTTASVKGPIAVMDRAGRSEPTKLMIYETLYDKYDPKSLSAIKGVSVLLLDYIIVTALLLVTDLQEWMLVKRFEEPTPSIPGSSSQPSNSVPELASTQLRKIIYGEPIFPKLLATDSRSKHSSSSTGPMTPGPPQTPTSATFGSSAIKYEESFYTSSRPSSPMPGLPSIAGSRDDVDNCESFVIPEIQASTPLAESLRFSSRHPSHSHFDPSFYGSSEEPPVPSLPFKYSKSLRSLGNTSQPSTPLSQSFRREPFETPSSDRSEHHIPSPPEESIISAGSSQVPTTPAVRSPGMVRSERSNSVRSYSSSIGRRPLPKPPQMAPMPPKPPVPRRVQSSMQLRNNATSSPSPPPATAQPARPQRALPATPINSPSTSDTTSPPATSESSTAGATLLSPLSSEHAYGRNPPITKASQEDLTRWVHLLTAPQRDLPPAPLPSTSIYDVPPPAYDTINFSRSRTQREETARRTDTPS</sequence>
<dbReference type="Proteomes" id="UP000054270">
    <property type="component" value="Unassembled WGS sequence"/>
</dbReference>
<keyword evidence="3" id="KW-1185">Reference proteome</keyword>
<dbReference type="AlphaFoldDB" id="A0A0D2MUD2"/>
<feature type="compositionally biased region" description="Low complexity" evidence="1">
    <location>
        <begin position="529"/>
        <end position="566"/>
    </location>
</feature>